<dbReference type="NCBIfam" id="TIGR02116">
    <property type="entry name" value="toxin_Txe_YoeB"/>
    <property type="match status" value="1"/>
</dbReference>
<gene>
    <name evidence="7" type="ORF">D0817_09880</name>
</gene>
<dbReference type="OrthoDB" id="9801102at2"/>
<protein>
    <recommendedName>
        <fullName evidence="6">Putative mRNA interferase YoeB</fullName>
    </recommendedName>
</protein>
<keyword evidence="4" id="KW-0255">Endonuclease</keyword>
<dbReference type="PANTHER" id="PTHR38039:SF1">
    <property type="entry name" value="TOXIN YOEB"/>
    <property type="match status" value="1"/>
</dbReference>
<dbReference type="Proteomes" id="UP000288102">
    <property type="component" value="Unassembled WGS sequence"/>
</dbReference>
<dbReference type="AlphaFoldDB" id="A0A434A8P7"/>
<dbReference type="GO" id="GO:0045892">
    <property type="term" value="P:negative regulation of DNA-templated transcription"/>
    <property type="evidence" value="ECO:0007669"/>
    <property type="project" value="TreeGrafter"/>
</dbReference>
<dbReference type="RefSeq" id="WP_127338208.1">
    <property type="nucleotide sequence ID" value="NZ_QWDM01000005.1"/>
</dbReference>
<dbReference type="InterPro" id="IPR035093">
    <property type="entry name" value="RelE/ParE_toxin_dom_sf"/>
</dbReference>
<evidence type="ECO:0000256" key="3">
    <source>
        <dbReference type="ARBA" id="ARBA00022722"/>
    </source>
</evidence>
<dbReference type="GO" id="GO:0006401">
    <property type="term" value="P:RNA catabolic process"/>
    <property type="evidence" value="ECO:0007669"/>
    <property type="project" value="InterPro"/>
</dbReference>
<keyword evidence="8" id="KW-1185">Reference proteome</keyword>
<dbReference type="EMBL" id="QWDM01000005">
    <property type="protein sequence ID" value="RUT70768.1"/>
    <property type="molecule type" value="Genomic_DNA"/>
</dbReference>
<dbReference type="Gene3D" id="3.30.2310.20">
    <property type="entry name" value="RelE-like"/>
    <property type="match status" value="1"/>
</dbReference>
<comment type="caution">
    <text evidence="7">The sequence shown here is derived from an EMBL/GenBank/DDBJ whole genome shotgun (WGS) entry which is preliminary data.</text>
</comment>
<accession>A0A434A8P7</accession>
<dbReference type="NCBIfam" id="TIGR02385">
    <property type="entry name" value="RelE_StbE"/>
    <property type="match status" value="1"/>
</dbReference>
<evidence type="ECO:0000256" key="6">
    <source>
        <dbReference type="ARBA" id="ARBA00030388"/>
    </source>
</evidence>
<organism evidence="7 8">
    <name type="scientific">Flavobacterium cupreum</name>
    <dbReference type="NCBI Taxonomy" id="2133766"/>
    <lineage>
        <taxon>Bacteria</taxon>
        <taxon>Pseudomonadati</taxon>
        <taxon>Bacteroidota</taxon>
        <taxon>Flavobacteriia</taxon>
        <taxon>Flavobacteriales</taxon>
        <taxon>Flavobacteriaceae</taxon>
        <taxon>Flavobacterium</taxon>
    </lineage>
</organism>
<evidence type="ECO:0000256" key="1">
    <source>
        <dbReference type="ARBA" id="ARBA00008172"/>
    </source>
</evidence>
<proteinExistence type="inferred from homology"/>
<name>A0A434A8P7_9FLAO</name>
<dbReference type="GO" id="GO:0016787">
    <property type="term" value="F:hydrolase activity"/>
    <property type="evidence" value="ECO:0007669"/>
    <property type="project" value="UniProtKB-KW"/>
</dbReference>
<keyword evidence="3" id="KW-0540">Nuclease</keyword>
<sequence length="90" mass="10519">MQVIFTPKAKKDLDFWVKSGNKNILKKISALIEDIQLHPFDGIGKPEALKYNLTGVWSRRIDREHRLVYEIIDENTIEILNLLSLKGHYE</sequence>
<dbReference type="SUPFAM" id="SSF143011">
    <property type="entry name" value="RelE-like"/>
    <property type="match status" value="1"/>
</dbReference>
<evidence type="ECO:0000313" key="8">
    <source>
        <dbReference type="Proteomes" id="UP000288102"/>
    </source>
</evidence>
<evidence type="ECO:0000256" key="2">
    <source>
        <dbReference type="ARBA" id="ARBA00022649"/>
    </source>
</evidence>
<comment type="similarity">
    <text evidence="1">Belongs to the YoeB family.</text>
</comment>
<evidence type="ECO:0000313" key="7">
    <source>
        <dbReference type="EMBL" id="RUT70768.1"/>
    </source>
</evidence>
<dbReference type="GO" id="GO:0004519">
    <property type="term" value="F:endonuclease activity"/>
    <property type="evidence" value="ECO:0007669"/>
    <property type="project" value="UniProtKB-KW"/>
</dbReference>
<evidence type="ECO:0000256" key="5">
    <source>
        <dbReference type="ARBA" id="ARBA00022801"/>
    </source>
</evidence>
<dbReference type="PANTHER" id="PTHR38039">
    <property type="entry name" value="TOXIN YOEB"/>
    <property type="match status" value="1"/>
</dbReference>
<keyword evidence="5" id="KW-0378">Hydrolase</keyword>
<dbReference type="Pfam" id="PF06769">
    <property type="entry name" value="YoeB_toxin"/>
    <property type="match status" value="1"/>
</dbReference>
<evidence type="ECO:0000256" key="4">
    <source>
        <dbReference type="ARBA" id="ARBA00022759"/>
    </source>
</evidence>
<reference evidence="8" key="1">
    <citation type="journal article" date="2019" name="Syst. Appl. Microbiol.">
        <title>Flavobacterium circumlabens sp. nov. and Flavobacterium cupreum sp. nov., two psychrotrophic species isolated from Antarctic environmental samples.</title>
        <authorList>
            <person name="Kralova S."/>
            <person name="Busse H.-J."/>
            <person name="Svec P."/>
            <person name="Maslanova I."/>
            <person name="Stankova E."/>
            <person name="Bartak M."/>
            <person name="Sedlacek I."/>
        </authorList>
    </citation>
    <scope>NUCLEOTIDE SEQUENCE [LARGE SCALE GENOMIC DNA]</scope>
    <source>
        <strain evidence="8">CCM 8825</strain>
    </source>
</reference>
<keyword evidence="2" id="KW-1277">Toxin-antitoxin system</keyword>
<dbReference type="InterPro" id="IPR007712">
    <property type="entry name" value="RelE/ParE_toxin"/>
</dbReference>
<dbReference type="InterPro" id="IPR009614">
    <property type="entry name" value="YoeB_toxin"/>
</dbReference>